<accession>A0A8K0W625</accession>
<organism evidence="3 4">
    <name type="scientific">Paraphoma chrysanthemicola</name>
    <dbReference type="NCBI Taxonomy" id="798071"/>
    <lineage>
        <taxon>Eukaryota</taxon>
        <taxon>Fungi</taxon>
        <taxon>Dikarya</taxon>
        <taxon>Ascomycota</taxon>
        <taxon>Pezizomycotina</taxon>
        <taxon>Dothideomycetes</taxon>
        <taxon>Pleosporomycetidae</taxon>
        <taxon>Pleosporales</taxon>
        <taxon>Pleosporineae</taxon>
        <taxon>Phaeosphaeriaceae</taxon>
        <taxon>Paraphoma</taxon>
    </lineage>
</organism>
<dbReference type="PROSITE" id="PS51462">
    <property type="entry name" value="NUDIX"/>
    <property type="match status" value="1"/>
</dbReference>
<dbReference type="PANTHER" id="PTHR21340">
    <property type="entry name" value="DIADENOSINE 5,5-P1,P4-TETRAPHOSPHATE PYROPHOSPHOHYDROLASE MUTT"/>
    <property type="match status" value="1"/>
</dbReference>
<gene>
    <name evidence="3" type="ORF">FB567DRAFT_40671</name>
</gene>
<dbReference type="GO" id="GO:0004081">
    <property type="term" value="F:bis(5'-nucleosyl)-tetraphosphatase (asymmetrical) activity"/>
    <property type="evidence" value="ECO:0007669"/>
    <property type="project" value="TreeGrafter"/>
</dbReference>
<dbReference type="InterPro" id="IPR020084">
    <property type="entry name" value="NUDIX_hydrolase_CS"/>
</dbReference>
<comment type="caution">
    <text evidence="3">The sequence shown here is derived from an EMBL/GenBank/DDBJ whole genome shotgun (WGS) entry which is preliminary data.</text>
</comment>
<proteinExistence type="predicted"/>
<dbReference type="Proteomes" id="UP000813461">
    <property type="component" value="Unassembled WGS sequence"/>
</dbReference>
<dbReference type="InterPro" id="IPR015797">
    <property type="entry name" value="NUDIX_hydrolase-like_dom_sf"/>
</dbReference>
<dbReference type="Gene3D" id="3.90.79.10">
    <property type="entry name" value="Nucleoside Triphosphate Pyrophosphohydrolase"/>
    <property type="match status" value="1"/>
</dbReference>
<dbReference type="InterPro" id="IPR051325">
    <property type="entry name" value="Nudix_hydrolase_domain"/>
</dbReference>
<dbReference type="PROSITE" id="PS00893">
    <property type="entry name" value="NUDIX_BOX"/>
    <property type="match status" value="1"/>
</dbReference>
<keyword evidence="4" id="KW-1185">Reference proteome</keyword>
<dbReference type="OrthoDB" id="10259236at2759"/>
<dbReference type="InterPro" id="IPR000086">
    <property type="entry name" value="NUDIX_hydrolase_dom"/>
</dbReference>
<evidence type="ECO:0000313" key="3">
    <source>
        <dbReference type="EMBL" id="KAH7095815.1"/>
    </source>
</evidence>
<sequence length="180" mass="20247">MAKSTIPTVQYPSTHFVESCGAVLFDLSTRSAPKVCLINHLASTHWLLPKGRRNINESRKDAAVREVTEETGYACQLLPVNMSTRACAPDDPSDVPDETKVRDDITEPFMCSVRDLGGVKGAKFIWWYVAVVDAEKEKGKGEDEFTAEWFEVHEAREKLWFETDREILNRAVAIVEDTLG</sequence>
<evidence type="ECO:0000313" key="4">
    <source>
        <dbReference type="Proteomes" id="UP000813461"/>
    </source>
</evidence>
<reference evidence="3" key="1">
    <citation type="journal article" date="2021" name="Nat. Commun.">
        <title>Genetic determinants of endophytism in the Arabidopsis root mycobiome.</title>
        <authorList>
            <person name="Mesny F."/>
            <person name="Miyauchi S."/>
            <person name="Thiergart T."/>
            <person name="Pickel B."/>
            <person name="Atanasova L."/>
            <person name="Karlsson M."/>
            <person name="Huettel B."/>
            <person name="Barry K.W."/>
            <person name="Haridas S."/>
            <person name="Chen C."/>
            <person name="Bauer D."/>
            <person name="Andreopoulos W."/>
            <person name="Pangilinan J."/>
            <person name="LaButti K."/>
            <person name="Riley R."/>
            <person name="Lipzen A."/>
            <person name="Clum A."/>
            <person name="Drula E."/>
            <person name="Henrissat B."/>
            <person name="Kohler A."/>
            <person name="Grigoriev I.V."/>
            <person name="Martin F.M."/>
            <person name="Hacquard S."/>
        </authorList>
    </citation>
    <scope>NUCLEOTIDE SEQUENCE</scope>
    <source>
        <strain evidence="3">MPI-SDFR-AT-0120</strain>
    </source>
</reference>
<dbReference type="SUPFAM" id="SSF55811">
    <property type="entry name" value="Nudix"/>
    <property type="match status" value="1"/>
</dbReference>
<dbReference type="Pfam" id="PF00293">
    <property type="entry name" value="NUDIX"/>
    <property type="match status" value="1"/>
</dbReference>
<dbReference type="EMBL" id="JAGMVJ010000001">
    <property type="protein sequence ID" value="KAH7095815.1"/>
    <property type="molecule type" value="Genomic_DNA"/>
</dbReference>
<dbReference type="PANTHER" id="PTHR21340:SF0">
    <property type="entry name" value="BIS(5'-NUCLEOSYL)-TETRAPHOSPHATASE [ASYMMETRICAL]"/>
    <property type="match status" value="1"/>
</dbReference>
<dbReference type="GO" id="GO:0006754">
    <property type="term" value="P:ATP biosynthetic process"/>
    <property type="evidence" value="ECO:0007669"/>
    <property type="project" value="TreeGrafter"/>
</dbReference>
<evidence type="ECO:0000259" key="2">
    <source>
        <dbReference type="PROSITE" id="PS51462"/>
    </source>
</evidence>
<dbReference type="AlphaFoldDB" id="A0A8K0W625"/>
<feature type="domain" description="Nudix hydrolase" evidence="2">
    <location>
        <begin position="15"/>
        <end position="172"/>
    </location>
</feature>
<evidence type="ECO:0000256" key="1">
    <source>
        <dbReference type="ARBA" id="ARBA00022801"/>
    </source>
</evidence>
<protein>
    <submittedName>
        <fullName evidence="3">NUDIX domain-containing protein</fullName>
    </submittedName>
</protein>
<name>A0A8K0W625_9PLEO</name>
<keyword evidence="1" id="KW-0378">Hydrolase</keyword>
<dbReference type="GO" id="GO:0006167">
    <property type="term" value="P:AMP biosynthetic process"/>
    <property type="evidence" value="ECO:0007669"/>
    <property type="project" value="TreeGrafter"/>
</dbReference>